<dbReference type="SUPFAM" id="SSF50729">
    <property type="entry name" value="PH domain-like"/>
    <property type="match status" value="1"/>
</dbReference>
<feature type="compositionally biased region" description="Basic and acidic residues" evidence="3">
    <location>
        <begin position="28"/>
        <end position="40"/>
    </location>
</feature>
<feature type="non-terminal residue" evidence="5">
    <location>
        <position position="419"/>
    </location>
</feature>
<dbReference type="InterPro" id="IPR039011">
    <property type="entry name" value="IRS"/>
</dbReference>
<feature type="compositionally biased region" description="Basic and acidic residues" evidence="3">
    <location>
        <begin position="283"/>
        <end position="294"/>
    </location>
</feature>
<dbReference type="PANTHER" id="PTHR10614:SF13">
    <property type="entry name" value="INSULIN RECEPTOR SUBSTRATE 1"/>
    <property type="match status" value="1"/>
</dbReference>
<dbReference type="OrthoDB" id="946068at2759"/>
<dbReference type="GO" id="GO:0005886">
    <property type="term" value="C:plasma membrane"/>
    <property type="evidence" value="ECO:0007669"/>
    <property type="project" value="TreeGrafter"/>
</dbReference>
<feature type="compositionally biased region" description="Polar residues" evidence="3">
    <location>
        <begin position="102"/>
        <end position="111"/>
    </location>
</feature>
<organism evidence="5 6">
    <name type="scientific">Callosobruchus maculatus</name>
    <name type="common">Southern cowpea weevil</name>
    <name type="synonym">Pulse bruchid</name>
    <dbReference type="NCBI Taxonomy" id="64391"/>
    <lineage>
        <taxon>Eukaryota</taxon>
        <taxon>Metazoa</taxon>
        <taxon>Ecdysozoa</taxon>
        <taxon>Arthropoda</taxon>
        <taxon>Hexapoda</taxon>
        <taxon>Insecta</taxon>
        <taxon>Pterygota</taxon>
        <taxon>Neoptera</taxon>
        <taxon>Endopterygota</taxon>
        <taxon>Coleoptera</taxon>
        <taxon>Polyphaga</taxon>
        <taxon>Cucujiformia</taxon>
        <taxon>Chrysomeloidea</taxon>
        <taxon>Chrysomelidae</taxon>
        <taxon>Bruchinae</taxon>
        <taxon>Bruchini</taxon>
        <taxon>Callosobruchus</taxon>
    </lineage>
</organism>
<evidence type="ECO:0000256" key="2">
    <source>
        <dbReference type="SAM" id="Coils"/>
    </source>
</evidence>
<dbReference type="PROSITE" id="PS50003">
    <property type="entry name" value="PH_DOMAIN"/>
    <property type="match status" value="1"/>
</dbReference>
<evidence type="ECO:0000313" key="5">
    <source>
        <dbReference type="EMBL" id="VEN55694.1"/>
    </source>
</evidence>
<reference evidence="5 6" key="1">
    <citation type="submission" date="2019-01" db="EMBL/GenBank/DDBJ databases">
        <authorList>
            <person name="Sayadi A."/>
        </authorList>
    </citation>
    <scope>NUCLEOTIDE SEQUENCE [LARGE SCALE GENOMIC DNA]</scope>
</reference>
<dbReference type="PANTHER" id="PTHR10614">
    <property type="entry name" value="INSULIN RECEPTOR SUBSTRATE"/>
    <property type="match status" value="1"/>
</dbReference>
<dbReference type="SMART" id="SM00233">
    <property type="entry name" value="PH"/>
    <property type="match status" value="1"/>
</dbReference>
<evidence type="ECO:0000259" key="4">
    <source>
        <dbReference type="PROSITE" id="PS50003"/>
    </source>
</evidence>
<proteinExistence type="predicted"/>
<evidence type="ECO:0000256" key="3">
    <source>
        <dbReference type="SAM" id="MobiDB-lite"/>
    </source>
</evidence>
<dbReference type="AlphaFoldDB" id="A0A653D681"/>
<dbReference type="Pfam" id="PF00169">
    <property type="entry name" value="PH"/>
    <property type="match status" value="1"/>
</dbReference>
<dbReference type="GO" id="GO:0008286">
    <property type="term" value="P:insulin receptor signaling pathway"/>
    <property type="evidence" value="ECO:0007669"/>
    <property type="project" value="InterPro"/>
</dbReference>
<feature type="region of interest" description="Disordered" evidence="3">
    <location>
        <begin position="281"/>
        <end position="302"/>
    </location>
</feature>
<feature type="region of interest" description="Disordered" evidence="3">
    <location>
        <begin position="85"/>
        <end position="159"/>
    </location>
</feature>
<feature type="region of interest" description="Disordered" evidence="3">
    <location>
        <begin position="1"/>
        <end position="40"/>
    </location>
</feature>
<name>A0A653D681_CALMS</name>
<feature type="compositionally biased region" description="Polar residues" evidence="3">
    <location>
        <begin position="1"/>
        <end position="11"/>
    </location>
</feature>
<dbReference type="Gene3D" id="2.30.29.30">
    <property type="entry name" value="Pleckstrin-homology domain (PH domain)/Phosphotyrosine-binding domain (PTB)"/>
    <property type="match status" value="1"/>
</dbReference>
<dbReference type="GO" id="GO:0005829">
    <property type="term" value="C:cytosol"/>
    <property type="evidence" value="ECO:0007669"/>
    <property type="project" value="TreeGrafter"/>
</dbReference>
<protein>
    <recommendedName>
        <fullName evidence="4">PH domain-containing protein</fullName>
    </recommendedName>
</protein>
<feature type="compositionally biased region" description="Polar residues" evidence="3">
    <location>
        <begin position="148"/>
        <end position="159"/>
    </location>
</feature>
<gene>
    <name evidence="5" type="ORF">CALMAC_LOCUS14809</name>
</gene>
<feature type="coiled-coil region" evidence="2">
    <location>
        <begin position="50"/>
        <end position="84"/>
    </location>
</feature>
<keyword evidence="2" id="KW-0175">Coiled coil</keyword>
<dbReference type="InterPro" id="IPR001849">
    <property type="entry name" value="PH_domain"/>
</dbReference>
<accession>A0A653D681</accession>
<dbReference type="CDD" id="cd01257">
    <property type="entry name" value="PH_IRS"/>
    <property type="match status" value="1"/>
</dbReference>
<keyword evidence="6" id="KW-1185">Reference proteome</keyword>
<dbReference type="Proteomes" id="UP000410492">
    <property type="component" value="Unassembled WGS sequence"/>
</dbReference>
<dbReference type="EMBL" id="CAACVG010010402">
    <property type="protein sequence ID" value="VEN55694.1"/>
    <property type="molecule type" value="Genomic_DNA"/>
</dbReference>
<dbReference type="GO" id="GO:0005158">
    <property type="term" value="F:insulin receptor binding"/>
    <property type="evidence" value="ECO:0007669"/>
    <property type="project" value="InterPro"/>
</dbReference>
<evidence type="ECO:0000256" key="1">
    <source>
        <dbReference type="ARBA" id="ARBA00022737"/>
    </source>
</evidence>
<sequence>MEIDSDGSTGDPTIHPSTEHPANIQISKKNEENSPAVKTDDEKSLLYKIIQDQAKQIAEQTTQITTLQKQIEKLTTQVSLLTSQLSPSFPLDSSNTKRKLDSQTPTNNSTATEDENSTQDDGFATVRRRKRRTVRSLDDYPPLPSKPATPSDSLCPTTKQSLLQPSASIKQSHPVTPPLHMQSTDVNTHLAAPAVVGASSVGGGSLPHPAVARLDGGGVLAAAGAVAAAAATQQAPPLSHGHAHRLANAPGGAVAVHVTMATTIGGGVGSNVYTTMAAPAAVHHREQPQREQNSRHGTSASGGDIVKCGLLKKLKTSRKKWFVLRSETPDASARLEYYDSEKKWAAGLPAKRSIPLKTCFNINRRQDTKHKHVIALYTKDDCFCVVLESEEELDSWLRALLALQQGDEVTDGEVPRPTF</sequence>
<dbReference type="GO" id="GO:0043548">
    <property type="term" value="F:phosphatidylinositol 3-kinase binding"/>
    <property type="evidence" value="ECO:0007669"/>
    <property type="project" value="TreeGrafter"/>
</dbReference>
<feature type="domain" description="PH" evidence="4">
    <location>
        <begin position="304"/>
        <end position="405"/>
    </location>
</feature>
<keyword evidence="1" id="KW-0677">Repeat</keyword>
<evidence type="ECO:0000313" key="6">
    <source>
        <dbReference type="Proteomes" id="UP000410492"/>
    </source>
</evidence>
<dbReference type="InterPro" id="IPR011993">
    <property type="entry name" value="PH-like_dom_sf"/>
</dbReference>